<keyword evidence="5" id="KW-1185">Reference proteome</keyword>
<dbReference type="PROSITE" id="PS52050">
    <property type="entry name" value="WYL"/>
    <property type="match status" value="1"/>
</dbReference>
<dbReference type="Pfam" id="PF13280">
    <property type="entry name" value="WYL"/>
    <property type="match status" value="1"/>
</dbReference>
<dbReference type="InterPro" id="IPR001034">
    <property type="entry name" value="DeoR_HTH"/>
</dbReference>
<gene>
    <name evidence="4" type="ORF">U732_3436</name>
</gene>
<organism evidence="4 5">
    <name type="scientific">Clostridium argentinense CDC 2741</name>
    <dbReference type="NCBI Taxonomy" id="1418104"/>
    <lineage>
        <taxon>Bacteria</taxon>
        <taxon>Bacillati</taxon>
        <taxon>Bacillota</taxon>
        <taxon>Clostridia</taxon>
        <taxon>Eubacteriales</taxon>
        <taxon>Clostridiaceae</taxon>
        <taxon>Clostridium</taxon>
    </lineage>
</organism>
<dbReference type="Pfam" id="PF25583">
    <property type="entry name" value="WCX"/>
    <property type="match status" value="1"/>
</dbReference>
<dbReference type="InterPro" id="IPR036388">
    <property type="entry name" value="WH-like_DNA-bd_sf"/>
</dbReference>
<accession>A0A0C1UH29</accession>
<dbReference type="InterPro" id="IPR036390">
    <property type="entry name" value="WH_DNA-bd_sf"/>
</dbReference>
<dbReference type="Gene3D" id="1.10.10.10">
    <property type="entry name" value="Winged helix-like DNA-binding domain superfamily/Winged helix DNA-binding domain"/>
    <property type="match status" value="1"/>
</dbReference>
<evidence type="ECO:0000313" key="4">
    <source>
        <dbReference type="EMBL" id="KIE46715.1"/>
    </source>
</evidence>
<dbReference type="InterPro" id="IPR051534">
    <property type="entry name" value="CBASS_pafABC_assoc_protein"/>
</dbReference>
<dbReference type="OrthoDB" id="9815009at2"/>
<dbReference type="InterPro" id="IPR028349">
    <property type="entry name" value="PafC-like"/>
</dbReference>
<dbReference type="InterPro" id="IPR026881">
    <property type="entry name" value="WYL_dom"/>
</dbReference>
<evidence type="ECO:0000256" key="1">
    <source>
        <dbReference type="ARBA" id="ARBA00023015"/>
    </source>
</evidence>
<name>A0A0C1UH29_9CLOT</name>
<evidence type="ECO:0000256" key="2">
    <source>
        <dbReference type="ARBA" id="ARBA00023163"/>
    </source>
</evidence>
<dbReference type="PANTHER" id="PTHR34580:SF1">
    <property type="entry name" value="PROTEIN PAFC"/>
    <property type="match status" value="1"/>
</dbReference>
<dbReference type="RefSeq" id="WP_039633207.1">
    <property type="nucleotide sequence ID" value="NZ_AYSO01000016.1"/>
</dbReference>
<dbReference type="SUPFAM" id="SSF46785">
    <property type="entry name" value="Winged helix' DNA-binding domain"/>
    <property type="match status" value="1"/>
</dbReference>
<keyword evidence="2" id="KW-0804">Transcription</keyword>
<keyword evidence="1" id="KW-0805">Transcription regulation</keyword>
<comment type="caution">
    <text evidence="4">The sequence shown here is derived from an EMBL/GenBank/DDBJ whole genome shotgun (WGS) entry which is preliminary data.</text>
</comment>
<dbReference type="GO" id="GO:0003700">
    <property type="term" value="F:DNA-binding transcription factor activity"/>
    <property type="evidence" value="ECO:0007669"/>
    <property type="project" value="InterPro"/>
</dbReference>
<dbReference type="PIRSF" id="PIRSF016838">
    <property type="entry name" value="PafC"/>
    <property type="match status" value="1"/>
</dbReference>
<dbReference type="InterPro" id="IPR057727">
    <property type="entry name" value="WCX_dom"/>
</dbReference>
<proteinExistence type="predicted"/>
<reference evidence="4 5" key="1">
    <citation type="journal article" date="2015" name="Infect. Genet. Evol.">
        <title>Genomic sequences of six botulinum neurotoxin-producing strains representing three clostridial species illustrate the mobility and diversity of botulinum neurotoxin genes.</title>
        <authorList>
            <person name="Smith T.J."/>
            <person name="Hill K.K."/>
            <person name="Xie G."/>
            <person name="Foley B.T."/>
            <person name="Williamson C.H."/>
            <person name="Foster J.T."/>
            <person name="Johnson S.L."/>
            <person name="Chertkov O."/>
            <person name="Teshima H."/>
            <person name="Gibbons H.S."/>
            <person name="Johnsky L.A."/>
            <person name="Karavis M.A."/>
            <person name="Smith L.A."/>
        </authorList>
    </citation>
    <scope>NUCLEOTIDE SEQUENCE [LARGE SCALE GENOMIC DNA]</scope>
    <source>
        <strain evidence="4 5">CDC 2741</strain>
    </source>
</reference>
<dbReference type="EMBL" id="AYSO01000016">
    <property type="protein sequence ID" value="KIE46715.1"/>
    <property type="molecule type" value="Genomic_DNA"/>
</dbReference>
<evidence type="ECO:0000259" key="3">
    <source>
        <dbReference type="PROSITE" id="PS51000"/>
    </source>
</evidence>
<protein>
    <submittedName>
        <fullName evidence="4">DeoR-like helix-turn-helix domain protein</fullName>
    </submittedName>
</protein>
<sequence length="313" mass="36225">MKIDRLMSIVMILLNCERISATKLAEMFEVAPRTIYRDIEAISLAGIPVITHSGVNGGISIIPEYKVDKKFFTASDISTLLMGLESISTTLSHKEIIGTLEKVKSLLPKEQFKDIELKANQITIDLTTWMGNKNFQPNLEKIKKALNDSKYLLFEYYSGNREKNNRCIEPYKLILKEGKWYLQGYCTLRDDFRVFKLSRISNLQVSDSIFVPREFHGKSLDGSGWIDKRLVTIKLLIDWSLREQMVERCGEENIKPYGNDQFIVDFPFVEDDLGYNILLGFGDKCECLSPENVRRELIHRIKKLSKIYNKQYL</sequence>
<dbReference type="AlphaFoldDB" id="A0A0C1UH29"/>
<dbReference type="STRING" id="29341.RSJ17_18750"/>
<feature type="domain" description="HTH deoR-type" evidence="3">
    <location>
        <begin position="2"/>
        <end position="57"/>
    </location>
</feature>
<dbReference type="Proteomes" id="UP000031366">
    <property type="component" value="Unassembled WGS sequence"/>
</dbReference>
<dbReference type="PANTHER" id="PTHR34580">
    <property type="match status" value="1"/>
</dbReference>
<dbReference type="InterPro" id="IPR013196">
    <property type="entry name" value="HTH_11"/>
</dbReference>
<dbReference type="PROSITE" id="PS51000">
    <property type="entry name" value="HTH_DEOR_2"/>
    <property type="match status" value="1"/>
</dbReference>
<dbReference type="Pfam" id="PF08279">
    <property type="entry name" value="HTH_11"/>
    <property type="match status" value="1"/>
</dbReference>
<evidence type="ECO:0000313" key="5">
    <source>
        <dbReference type="Proteomes" id="UP000031366"/>
    </source>
</evidence>